<dbReference type="VEuPathDB" id="ToxoDB:ENH_00065900"/>
<protein>
    <submittedName>
        <fullName evidence="2">Uncharacterized protein</fullName>
    </submittedName>
</protein>
<name>U6MZ64_9EIME</name>
<proteinExistence type="predicted"/>
<keyword evidence="1" id="KW-0732">Signal</keyword>
<dbReference type="Proteomes" id="UP000030754">
    <property type="component" value="Unassembled WGS sequence"/>
</dbReference>
<reference evidence="2" key="1">
    <citation type="submission" date="2013-10" db="EMBL/GenBank/DDBJ databases">
        <title>Genomic analysis of the causative agents of coccidiosis in chickens.</title>
        <authorList>
            <person name="Reid A.J."/>
            <person name="Blake D."/>
            <person name="Billington K."/>
            <person name="Browne H."/>
            <person name="Dunn M."/>
            <person name="Hung S."/>
            <person name="Kawahara F."/>
            <person name="Miranda-Saavedra D."/>
            <person name="Mourier T."/>
            <person name="Nagra H."/>
            <person name="Otto T.D."/>
            <person name="Rawlings N."/>
            <person name="Sanchez A."/>
            <person name="Sanders M."/>
            <person name="Subramaniam C."/>
            <person name="Tay Y."/>
            <person name="Dear P."/>
            <person name="Doerig C."/>
            <person name="Gruber A."/>
            <person name="Parkinson J."/>
            <person name="Shirley M."/>
            <person name="Wan K.L."/>
            <person name="Berriman M."/>
            <person name="Tomley F."/>
            <person name="Pain A."/>
        </authorList>
    </citation>
    <scope>NUCLEOTIDE SEQUENCE [LARGE SCALE GENOMIC DNA]</scope>
    <source>
        <strain evidence="2">Houghton</strain>
    </source>
</reference>
<dbReference type="EMBL" id="HG725687">
    <property type="protein sequence ID" value="CDJ69251.1"/>
    <property type="molecule type" value="Genomic_DNA"/>
</dbReference>
<evidence type="ECO:0000313" key="2">
    <source>
        <dbReference type="EMBL" id="CDJ69251.1"/>
    </source>
</evidence>
<dbReference type="AlphaFoldDB" id="U6MZ64"/>
<sequence>MGCFAAVSRAAAAAASAAAAALLLLAVSIHCEDSDSTADLSLGRLSLQELLDLECLALSQARCQQGQLQHCSTPASRARLWGPSGAPSCFGGPELDLARSGLHCLGNCGEAVFCRGAPDPEGAPLLPLPSELRDLLHSHTQRCCQQHAYRGEGLGSGPRG</sequence>
<organism evidence="2 3">
    <name type="scientific">Eimeria necatrix</name>
    <dbReference type="NCBI Taxonomy" id="51315"/>
    <lineage>
        <taxon>Eukaryota</taxon>
        <taxon>Sar</taxon>
        <taxon>Alveolata</taxon>
        <taxon>Apicomplexa</taxon>
        <taxon>Conoidasida</taxon>
        <taxon>Coccidia</taxon>
        <taxon>Eucoccidiorida</taxon>
        <taxon>Eimeriorina</taxon>
        <taxon>Eimeriidae</taxon>
        <taxon>Eimeria</taxon>
    </lineage>
</organism>
<dbReference type="GeneID" id="25476726"/>
<feature type="signal peptide" evidence="1">
    <location>
        <begin position="1"/>
        <end position="31"/>
    </location>
</feature>
<dbReference type="Gene3D" id="3.90.640.70">
    <property type="match status" value="1"/>
</dbReference>
<keyword evidence="3" id="KW-1185">Reference proteome</keyword>
<accession>U6MZ64</accession>
<evidence type="ECO:0000313" key="3">
    <source>
        <dbReference type="Proteomes" id="UP000030754"/>
    </source>
</evidence>
<gene>
    <name evidence="2" type="ORF">ENH_00065900</name>
</gene>
<dbReference type="Pfam" id="PF10564">
    <property type="entry name" value="MAR_sialic_bdg"/>
    <property type="match status" value="1"/>
</dbReference>
<dbReference type="RefSeq" id="XP_013437718.1">
    <property type="nucleotide sequence ID" value="XM_013582264.1"/>
</dbReference>
<reference evidence="2" key="2">
    <citation type="submission" date="2013-10" db="EMBL/GenBank/DDBJ databases">
        <authorList>
            <person name="Aslett M."/>
        </authorList>
    </citation>
    <scope>NUCLEOTIDE SEQUENCE [LARGE SCALE GENOMIC DNA]</scope>
    <source>
        <strain evidence="2">Houghton</strain>
    </source>
</reference>
<dbReference type="InterPro" id="IPR019562">
    <property type="entry name" value="Micronemal-adhesive-rpt_sia-bd"/>
</dbReference>
<evidence type="ECO:0000256" key="1">
    <source>
        <dbReference type="SAM" id="SignalP"/>
    </source>
</evidence>
<feature type="chain" id="PRO_5004676551" evidence="1">
    <location>
        <begin position="32"/>
        <end position="160"/>
    </location>
</feature>